<protein>
    <recommendedName>
        <fullName evidence="5">Outer membrane lipoprotein-sorting protein</fullName>
    </recommendedName>
</protein>
<dbReference type="EMBL" id="JBICRM010000002">
    <property type="protein sequence ID" value="MFG1702498.1"/>
    <property type="molecule type" value="Genomic_DNA"/>
</dbReference>
<evidence type="ECO:0000256" key="1">
    <source>
        <dbReference type="SAM" id="MobiDB-lite"/>
    </source>
</evidence>
<evidence type="ECO:0000256" key="2">
    <source>
        <dbReference type="SAM" id="Phobius"/>
    </source>
</evidence>
<dbReference type="Gene3D" id="2.50.20.20">
    <property type="match status" value="1"/>
</dbReference>
<comment type="caution">
    <text evidence="3">The sequence shown here is derived from an EMBL/GenBank/DDBJ whole genome shotgun (WGS) entry which is preliminary data.</text>
</comment>
<feature type="compositionally biased region" description="Basic and acidic residues" evidence="1">
    <location>
        <begin position="279"/>
        <end position="289"/>
    </location>
</feature>
<gene>
    <name evidence="3" type="ORF">ACFLIM_04830</name>
</gene>
<keyword evidence="2" id="KW-0472">Membrane</keyword>
<feature type="region of interest" description="Disordered" evidence="1">
    <location>
        <begin position="1"/>
        <end position="22"/>
    </location>
</feature>
<organism evidence="3 4">
    <name type="scientific">Nonomuraea marmarensis</name>
    <dbReference type="NCBI Taxonomy" id="3351344"/>
    <lineage>
        <taxon>Bacteria</taxon>
        <taxon>Bacillati</taxon>
        <taxon>Actinomycetota</taxon>
        <taxon>Actinomycetes</taxon>
        <taxon>Streptosporangiales</taxon>
        <taxon>Streptosporangiaceae</taxon>
        <taxon>Nonomuraea</taxon>
    </lineage>
</organism>
<keyword evidence="4" id="KW-1185">Reference proteome</keyword>
<feature type="region of interest" description="Disordered" evidence="1">
    <location>
        <begin position="251"/>
        <end position="289"/>
    </location>
</feature>
<evidence type="ECO:0000313" key="4">
    <source>
        <dbReference type="Proteomes" id="UP001603978"/>
    </source>
</evidence>
<name>A0ABW7A588_9ACTN</name>
<reference evidence="3 4" key="1">
    <citation type="submission" date="2024-10" db="EMBL/GenBank/DDBJ databases">
        <authorList>
            <person name="Topkara A.R."/>
            <person name="Saygin H."/>
        </authorList>
    </citation>
    <scope>NUCLEOTIDE SEQUENCE [LARGE SCALE GENOMIC DNA]</scope>
    <source>
        <strain evidence="3 4">M3C6</strain>
    </source>
</reference>
<evidence type="ECO:0000313" key="3">
    <source>
        <dbReference type="EMBL" id="MFG1702498.1"/>
    </source>
</evidence>
<feature type="transmembrane region" description="Helical" evidence="2">
    <location>
        <begin position="45"/>
        <end position="65"/>
    </location>
</feature>
<dbReference type="Proteomes" id="UP001603978">
    <property type="component" value="Unassembled WGS sequence"/>
</dbReference>
<keyword evidence="2" id="KW-0812">Transmembrane</keyword>
<keyword evidence="2" id="KW-1133">Transmembrane helix</keyword>
<feature type="compositionally biased region" description="Basic and acidic residues" evidence="1">
    <location>
        <begin position="1"/>
        <end position="18"/>
    </location>
</feature>
<proteinExistence type="predicted"/>
<accession>A0ABW7A588</accession>
<sequence length="289" mass="30743">MNEHEFRTLLTKATEDRPPGINLMPATPKRRLGGVLTPKRRLARVLVPIASLGVAALVGAIAVVLPASQSSAQAQVLAAAENTSQESYRIHTTSGAKVFDGAIDPVQRVAVITRAGDGAETRFIGDQMFDKESRDAKWMVSPRSDVQLASAPPVVALVKLAPLDPQAALQRLRSATDVREHGSASGQGWTGRRFTFSLEDANGTEAKGIPGKSLRATGAVDVDDQGRVRRLEVTFGDTGQRLVMEISDFGTPVSVTAPPADQVEQLPAEKPGKPTKPTKPTDEPTVKTS</sequence>
<dbReference type="RefSeq" id="WP_393162285.1">
    <property type="nucleotide sequence ID" value="NZ_JBICRM010000002.1"/>
</dbReference>
<evidence type="ECO:0008006" key="5">
    <source>
        <dbReference type="Google" id="ProtNLM"/>
    </source>
</evidence>